<dbReference type="InterPro" id="IPR001041">
    <property type="entry name" value="2Fe-2S_ferredoxin-type"/>
</dbReference>
<proteinExistence type="predicted"/>
<evidence type="ECO:0000259" key="2">
    <source>
        <dbReference type="PROSITE" id="PS51085"/>
    </source>
</evidence>
<dbReference type="STRING" id="1481914.JCM19241_114"/>
<dbReference type="EMBL" id="BBSA01000002">
    <property type="protein sequence ID" value="GAM61087.1"/>
    <property type="molecule type" value="Genomic_DNA"/>
</dbReference>
<feature type="region of interest" description="Disordered" evidence="1">
    <location>
        <begin position="1"/>
        <end position="20"/>
    </location>
</feature>
<evidence type="ECO:0000313" key="4">
    <source>
        <dbReference type="EMBL" id="GAM75816.1"/>
    </source>
</evidence>
<dbReference type="Gene3D" id="3.10.20.740">
    <property type="match status" value="1"/>
</dbReference>
<sequence>MNSFSFSSIEIDGQTGSLKPDDSNLVEVAQRLKINIPAPCLKNGRRDGCCKACVVEVDGKRDFACSTRPKSGMKVTVRTKELDAIRKASIKEYKQNVKSGNTTACNCSC</sequence>
<evidence type="ECO:0000256" key="1">
    <source>
        <dbReference type="SAM" id="MobiDB-lite"/>
    </source>
</evidence>
<feature type="domain" description="2Fe-2S ferredoxin-type" evidence="2">
    <location>
        <begin position="2"/>
        <end position="81"/>
    </location>
</feature>
<evidence type="ECO:0000313" key="5">
    <source>
        <dbReference type="Proteomes" id="UP000031666"/>
    </source>
</evidence>
<dbReference type="Pfam" id="PF13510">
    <property type="entry name" value="Fer2_4"/>
    <property type="match status" value="1"/>
</dbReference>
<accession>A0A0B8QB15</accession>
<name>A0A0B8P932_9VIBR</name>
<dbReference type="Proteomes" id="UP000031666">
    <property type="component" value="Unassembled WGS sequence"/>
</dbReference>
<dbReference type="PROSITE" id="PS51085">
    <property type="entry name" value="2FE2S_FER_2"/>
    <property type="match status" value="1"/>
</dbReference>
<comment type="caution">
    <text evidence="3">The sequence shown here is derived from an EMBL/GenBank/DDBJ whole genome shotgun (WGS) entry which is preliminary data.</text>
</comment>
<reference evidence="3 6" key="1">
    <citation type="submission" date="2015-01" db="EMBL/GenBank/DDBJ databases">
        <title>Vibrio sp. C5 JCM 19232 whole genome shotgun sequence.</title>
        <authorList>
            <person name="Sawabe T."/>
            <person name="Meirelles P."/>
            <person name="Feng G."/>
            <person name="Sayaka M."/>
            <person name="Hattori M."/>
            <person name="Ohkuma M."/>
        </authorList>
    </citation>
    <scope>NUCLEOTIDE SEQUENCE [LARGE SCALE GENOMIC DNA]</scope>
    <source>
        <strain evidence="3 6">JCM19232</strain>
    </source>
</reference>
<evidence type="ECO:0000313" key="3">
    <source>
        <dbReference type="EMBL" id="GAM61087.1"/>
    </source>
</evidence>
<protein>
    <recommendedName>
        <fullName evidence="2">2Fe-2S ferredoxin-type domain-containing protein</fullName>
    </recommendedName>
</protein>
<organism evidence="3 6">
    <name type="scientific">Vibrio ishigakensis</name>
    <dbReference type="NCBI Taxonomy" id="1481914"/>
    <lineage>
        <taxon>Bacteria</taxon>
        <taxon>Pseudomonadati</taxon>
        <taxon>Pseudomonadota</taxon>
        <taxon>Gammaproteobacteria</taxon>
        <taxon>Vibrionales</taxon>
        <taxon>Vibrionaceae</taxon>
        <taxon>Vibrio</taxon>
    </lineage>
</organism>
<reference evidence="4 5" key="2">
    <citation type="submission" date="2015-01" db="EMBL/GenBank/DDBJ databases">
        <title>Vibrio sp. C94 JCM 19241 whole genome shotgun sequence.</title>
        <authorList>
            <person name="Sawabe T."/>
            <person name="Meirelles P."/>
            <person name="Feng G."/>
            <person name="Sayaka M."/>
            <person name="Hattori M."/>
            <person name="Ohkuma M."/>
        </authorList>
    </citation>
    <scope>NUCLEOTIDE SEQUENCE [LARGE SCALE GENOMIC DNA]</scope>
    <source>
        <strain evidence="5">JCM 19241</strain>
        <strain evidence="4">JCM19241</strain>
    </source>
</reference>
<gene>
    <name evidence="3" type="ORF">JCM19232_4029</name>
    <name evidence="4" type="ORF">JCM19241_114</name>
</gene>
<dbReference type="EMBL" id="BBSC01000005">
    <property type="protein sequence ID" value="GAM75816.1"/>
    <property type="molecule type" value="Genomic_DNA"/>
</dbReference>
<dbReference type="Proteomes" id="UP000031670">
    <property type="component" value="Unassembled WGS sequence"/>
</dbReference>
<dbReference type="InterPro" id="IPR036010">
    <property type="entry name" value="2Fe-2S_ferredoxin-like_sf"/>
</dbReference>
<evidence type="ECO:0000313" key="6">
    <source>
        <dbReference type="Proteomes" id="UP000031670"/>
    </source>
</evidence>
<accession>A0A0B8P932</accession>
<dbReference type="AlphaFoldDB" id="A0A0B8P932"/>
<dbReference type="SUPFAM" id="SSF54292">
    <property type="entry name" value="2Fe-2S ferredoxin-like"/>
    <property type="match status" value="1"/>
</dbReference>
<dbReference type="GO" id="GO:0051536">
    <property type="term" value="F:iron-sulfur cluster binding"/>
    <property type="evidence" value="ECO:0007669"/>
    <property type="project" value="InterPro"/>
</dbReference>
<reference evidence="5 6" key="3">
    <citation type="submission" date="2015-01" db="EMBL/GenBank/DDBJ databases">
        <authorList>
            <consortium name="NBRP consortium"/>
            <person name="Sawabe T."/>
            <person name="Meirelles P."/>
            <person name="Feng G."/>
            <person name="Sayaka M."/>
            <person name="Hattori M."/>
            <person name="Ohkuma M."/>
        </authorList>
    </citation>
    <scope>NUCLEOTIDE SEQUENCE [LARGE SCALE GENOMIC DNA]</scope>
    <source>
        <strain evidence="5">JCM 19241</strain>
        <strain evidence="3 6">JCM19232</strain>
        <strain evidence="4">JCM19241</strain>
    </source>
</reference>